<comment type="caution">
    <text evidence="9">The sequence shown here is derived from an EMBL/GenBank/DDBJ whole genome shotgun (WGS) entry which is preliminary data.</text>
</comment>
<keyword evidence="3 5" id="KW-0285">Flavoprotein</keyword>
<dbReference type="Pfam" id="PF05199">
    <property type="entry name" value="GMC_oxred_C"/>
    <property type="match status" value="1"/>
</dbReference>
<evidence type="ECO:0000313" key="10">
    <source>
        <dbReference type="Proteomes" id="UP001151287"/>
    </source>
</evidence>
<dbReference type="GO" id="GO:0019285">
    <property type="term" value="P:glycine betaine biosynthetic process from choline"/>
    <property type="evidence" value="ECO:0007669"/>
    <property type="project" value="TreeGrafter"/>
</dbReference>
<dbReference type="InterPro" id="IPR036188">
    <property type="entry name" value="FAD/NAD-bd_sf"/>
</dbReference>
<dbReference type="InterPro" id="IPR007867">
    <property type="entry name" value="GMC_OxRtase_C"/>
</dbReference>
<feature type="region of interest" description="Disordered" evidence="6">
    <location>
        <begin position="531"/>
        <end position="629"/>
    </location>
</feature>
<dbReference type="EMBL" id="JAMQYH010001045">
    <property type="protein sequence ID" value="KAJ1681490.1"/>
    <property type="molecule type" value="Genomic_DNA"/>
</dbReference>
<dbReference type="InterPro" id="IPR012132">
    <property type="entry name" value="GMC_OxRdtase"/>
</dbReference>
<dbReference type="InterPro" id="IPR000172">
    <property type="entry name" value="GMC_OxRdtase_N"/>
</dbReference>
<evidence type="ECO:0000256" key="3">
    <source>
        <dbReference type="ARBA" id="ARBA00022630"/>
    </source>
</evidence>
<keyword evidence="4 5" id="KW-0274">FAD</keyword>
<evidence type="ECO:0000256" key="2">
    <source>
        <dbReference type="ARBA" id="ARBA00010790"/>
    </source>
</evidence>
<reference evidence="9" key="1">
    <citation type="journal article" date="2022" name="Cell">
        <title>Repeat-based holocentromeres influence genome architecture and karyotype evolution.</title>
        <authorList>
            <person name="Hofstatter P.G."/>
            <person name="Thangavel G."/>
            <person name="Lux T."/>
            <person name="Neumann P."/>
            <person name="Vondrak T."/>
            <person name="Novak P."/>
            <person name="Zhang M."/>
            <person name="Costa L."/>
            <person name="Castellani M."/>
            <person name="Scott A."/>
            <person name="Toegelov H."/>
            <person name="Fuchs J."/>
            <person name="Mata-Sucre Y."/>
            <person name="Dias Y."/>
            <person name="Vanzela A.L.L."/>
            <person name="Huettel B."/>
            <person name="Almeida C.C.S."/>
            <person name="Simkova H."/>
            <person name="Souza G."/>
            <person name="Pedrosa-Harand A."/>
            <person name="Macas J."/>
            <person name="Mayer K.F.X."/>
            <person name="Houben A."/>
            <person name="Marques A."/>
        </authorList>
    </citation>
    <scope>NUCLEOTIDE SEQUENCE</scope>
    <source>
        <strain evidence="9">RhyBre1mFocal</strain>
    </source>
</reference>
<feature type="compositionally biased region" description="Basic and acidic residues" evidence="6">
    <location>
        <begin position="484"/>
        <end position="504"/>
    </location>
</feature>
<evidence type="ECO:0000256" key="4">
    <source>
        <dbReference type="ARBA" id="ARBA00022827"/>
    </source>
</evidence>
<feature type="compositionally biased region" description="Basic residues" evidence="6">
    <location>
        <begin position="535"/>
        <end position="544"/>
    </location>
</feature>
<dbReference type="PROSITE" id="PS00624">
    <property type="entry name" value="GMC_OXRED_2"/>
    <property type="match status" value="1"/>
</dbReference>
<dbReference type="Gene3D" id="3.50.50.60">
    <property type="entry name" value="FAD/NAD(P)-binding domain"/>
    <property type="match status" value="1"/>
</dbReference>
<dbReference type="GO" id="GO:0008812">
    <property type="term" value="F:choline dehydrogenase activity"/>
    <property type="evidence" value="ECO:0007669"/>
    <property type="project" value="TreeGrafter"/>
</dbReference>
<dbReference type="SUPFAM" id="SSF51905">
    <property type="entry name" value="FAD/NAD(P)-binding domain"/>
    <property type="match status" value="1"/>
</dbReference>
<keyword evidence="10" id="KW-1185">Reference proteome</keyword>
<evidence type="ECO:0000256" key="1">
    <source>
        <dbReference type="ARBA" id="ARBA00001974"/>
    </source>
</evidence>
<feature type="compositionally biased region" description="Gly residues" evidence="6">
    <location>
        <begin position="457"/>
        <end position="470"/>
    </location>
</feature>
<dbReference type="PANTHER" id="PTHR11552:SF147">
    <property type="entry name" value="CHOLINE DEHYDROGENASE, MITOCHONDRIAL"/>
    <property type="match status" value="1"/>
</dbReference>
<evidence type="ECO:0000259" key="8">
    <source>
        <dbReference type="PROSITE" id="PS00624"/>
    </source>
</evidence>
<protein>
    <recommendedName>
        <fullName evidence="7 8">Glucose-methanol-choline oxidoreductase N-terminal domain-containing protein</fullName>
    </recommendedName>
</protein>
<organism evidence="9 10">
    <name type="scientific">Rhynchospora breviuscula</name>
    <dbReference type="NCBI Taxonomy" id="2022672"/>
    <lineage>
        <taxon>Eukaryota</taxon>
        <taxon>Viridiplantae</taxon>
        <taxon>Streptophyta</taxon>
        <taxon>Embryophyta</taxon>
        <taxon>Tracheophyta</taxon>
        <taxon>Spermatophyta</taxon>
        <taxon>Magnoliopsida</taxon>
        <taxon>Liliopsida</taxon>
        <taxon>Poales</taxon>
        <taxon>Cyperaceae</taxon>
        <taxon>Cyperoideae</taxon>
        <taxon>Rhynchosporeae</taxon>
        <taxon>Rhynchospora</taxon>
    </lineage>
</organism>
<feature type="region of interest" description="Disordered" evidence="6">
    <location>
        <begin position="423"/>
        <end position="516"/>
    </location>
</feature>
<feature type="compositionally biased region" description="Basic and acidic residues" evidence="6">
    <location>
        <begin position="431"/>
        <end position="455"/>
    </location>
</feature>
<dbReference type="SUPFAM" id="SSF54373">
    <property type="entry name" value="FAD-linked reductases, C-terminal domain"/>
    <property type="match status" value="1"/>
</dbReference>
<feature type="compositionally biased region" description="Basic and acidic residues" evidence="6">
    <location>
        <begin position="605"/>
        <end position="620"/>
    </location>
</feature>
<evidence type="ECO:0000259" key="7">
    <source>
        <dbReference type="PROSITE" id="PS00623"/>
    </source>
</evidence>
<dbReference type="Pfam" id="PF00732">
    <property type="entry name" value="GMC_oxred_N"/>
    <property type="match status" value="1"/>
</dbReference>
<name>A0A9P9Z353_9POAL</name>
<comment type="cofactor">
    <cofactor evidence="1">
        <name>FAD</name>
        <dbReference type="ChEBI" id="CHEBI:57692"/>
    </cofactor>
</comment>
<dbReference type="GO" id="GO:0050660">
    <property type="term" value="F:flavin adenine dinucleotide binding"/>
    <property type="evidence" value="ECO:0007669"/>
    <property type="project" value="InterPro"/>
</dbReference>
<feature type="domain" description="Glucose-methanol-choline oxidoreductase N-terminal" evidence="7">
    <location>
        <begin position="65"/>
        <end position="88"/>
    </location>
</feature>
<dbReference type="AlphaFoldDB" id="A0A9P9Z353"/>
<sequence length="629" mass="68521">MAARLSEDPAVRVLLIEAGGHNRDLLVRMPAGVGELIKTKSKHNWGFWTAPEPHLDNRRLWWPRGKGLGGSSAINGMIYSRGHPRDYDRWAQSGLAGWGWDDVLPYFRKLEGHHRNGPLHGTDGPLRVSPGESDSPFNAAFIAAGRQAGYPITDDFNGAHPEGFGPYDLTIANGRRWTAAEAYLFPALARPNLTIATDARTTRIDVQGGRAVAVDYMVGREPRRATASGEILLCTGAVQSPQLLQLSGIGDFTHMRGVGIKTVHELPGVGRNLQDHLDVIMNWRSRGLRTVFSEVKGLRQLGVGLRYALTGKGVGRQNFLEAGAFIPSREGLDHPDIQIHAVLAIMRDHGKVKATEDGFSLHLCQLRPESRGRIGLVSDDPLADPLIEANYLSTPEDRRVLREAVTIGRDVVAQVALDPYRDAELAPGPDVRGRCRDRRLGPPDGRDDLSPDRHLQNGGGRRPDGGGGRSATGARHRGPARGGRVGDAEPCQRQHQRADDHDCGEGGGYDPGHRQHQIGGLIAYPHTLRHPLPSRAHRLPHPLRHPGLVPGSTPRRGGRQEAQTRPPRPGGLRIKSGVTERVGLPSPRIAYPAHPVTPDSFRGPLRGEGDGRRLKRDPRGPVHSGPSPE</sequence>
<dbReference type="PANTHER" id="PTHR11552">
    <property type="entry name" value="GLUCOSE-METHANOL-CHOLINE GMC OXIDOREDUCTASE"/>
    <property type="match status" value="1"/>
</dbReference>
<evidence type="ECO:0000256" key="5">
    <source>
        <dbReference type="RuleBase" id="RU003968"/>
    </source>
</evidence>
<dbReference type="PROSITE" id="PS00623">
    <property type="entry name" value="GMC_OXRED_1"/>
    <property type="match status" value="1"/>
</dbReference>
<dbReference type="GO" id="GO:0016020">
    <property type="term" value="C:membrane"/>
    <property type="evidence" value="ECO:0007669"/>
    <property type="project" value="TreeGrafter"/>
</dbReference>
<accession>A0A9P9Z353</accession>
<dbReference type="Proteomes" id="UP001151287">
    <property type="component" value="Unassembled WGS sequence"/>
</dbReference>
<proteinExistence type="inferred from homology"/>
<gene>
    <name evidence="9" type="ORF">LUZ63_023290</name>
</gene>
<dbReference type="OrthoDB" id="269227at2759"/>
<evidence type="ECO:0000313" key="9">
    <source>
        <dbReference type="EMBL" id="KAJ1681490.1"/>
    </source>
</evidence>
<dbReference type="Gene3D" id="3.30.560.10">
    <property type="entry name" value="Glucose Oxidase, domain 3"/>
    <property type="match status" value="1"/>
</dbReference>
<feature type="domain" description="Glucose-methanol-choline oxidoreductase N-terminal" evidence="8">
    <location>
        <begin position="236"/>
        <end position="250"/>
    </location>
</feature>
<evidence type="ECO:0000256" key="6">
    <source>
        <dbReference type="SAM" id="MobiDB-lite"/>
    </source>
</evidence>
<comment type="similarity">
    <text evidence="2 5">Belongs to the GMC oxidoreductase family.</text>
</comment>